<dbReference type="EC" id="6.5.1.1" evidence="14"/>
<keyword evidence="3 14" id="KW-0132">Cell division</keyword>
<dbReference type="GO" id="GO:0003910">
    <property type="term" value="F:DNA ligase (ATP) activity"/>
    <property type="evidence" value="ECO:0007669"/>
    <property type="project" value="UniProtKB-UniRule"/>
</dbReference>
<evidence type="ECO:0000256" key="7">
    <source>
        <dbReference type="ARBA" id="ARBA00022763"/>
    </source>
</evidence>
<dbReference type="SUPFAM" id="SSF117018">
    <property type="entry name" value="ATP-dependent DNA ligase DNA-binding domain"/>
    <property type="match status" value="1"/>
</dbReference>
<dbReference type="SUPFAM" id="SSF50249">
    <property type="entry name" value="Nucleic acid-binding proteins"/>
    <property type="match status" value="1"/>
</dbReference>
<dbReference type="InterPro" id="IPR012310">
    <property type="entry name" value="DNA_ligase_ATP-dep_cent"/>
</dbReference>
<comment type="function">
    <text evidence="14">DNA ligase that seals nicks in double-stranded DNA during DNA replication, DNA recombination and DNA repair.</text>
</comment>
<keyword evidence="9 14" id="KW-0460">Magnesium</keyword>
<dbReference type="GO" id="GO:0006310">
    <property type="term" value="P:DNA recombination"/>
    <property type="evidence" value="ECO:0007669"/>
    <property type="project" value="UniProtKB-UniRule"/>
</dbReference>
<dbReference type="Gene3D" id="1.10.3260.10">
    <property type="entry name" value="DNA ligase, ATP-dependent, N-terminal domain"/>
    <property type="match status" value="1"/>
</dbReference>
<dbReference type="GO" id="GO:0071897">
    <property type="term" value="P:DNA biosynthetic process"/>
    <property type="evidence" value="ECO:0007669"/>
    <property type="project" value="InterPro"/>
</dbReference>
<keyword evidence="4 14" id="KW-0235">DNA replication</keyword>
<proteinExistence type="inferred from homology"/>
<protein>
    <recommendedName>
        <fullName evidence="14">Probable DNA ligase</fullName>
        <ecNumber evidence="14">6.5.1.1</ecNumber>
    </recommendedName>
    <alternativeName>
        <fullName evidence="14">Polydeoxyribonucleotide synthase [ATP]</fullName>
    </alternativeName>
</protein>
<evidence type="ECO:0000259" key="16">
    <source>
        <dbReference type="PROSITE" id="PS50160"/>
    </source>
</evidence>
<dbReference type="PROSITE" id="PS00333">
    <property type="entry name" value="DNA_LIGASE_A2"/>
    <property type="match status" value="1"/>
</dbReference>
<evidence type="ECO:0000313" key="17">
    <source>
        <dbReference type="EMBL" id="KKQ64777.1"/>
    </source>
</evidence>
<dbReference type="NCBIfam" id="TIGR00574">
    <property type="entry name" value="dnl1"/>
    <property type="match status" value="1"/>
</dbReference>
<dbReference type="GO" id="GO:0006281">
    <property type="term" value="P:DNA repair"/>
    <property type="evidence" value="ECO:0007669"/>
    <property type="project" value="UniProtKB-UniRule"/>
</dbReference>
<dbReference type="AlphaFoldDB" id="A0A0G0JDK0"/>
<evidence type="ECO:0000256" key="12">
    <source>
        <dbReference type="ARBA" id="ARBA00023306"/>
    </source>
</evidence>
<keyword evidence="10 14" id="KW-0233">DNA recombination</keyword>
<feature type="binding site" evidence="14">
    <location>
        <position position="306"/>
    </location>
    <ligand>
        <name>ATP</name>
        <dbReference type="ChEBI" id="CHEBI:30616"/>
    </ligand>
</feature>
<keyword evidence="12 14" id="KW-0131">Cell cycle</keyword>
<dbReference type="Gene3D" id="3.30.470.30">
    <property type="entry name" value="DNA ligase/mRNA capping enzyme"/>
    <property type="match status" value="1"/>
</dbReference>
<dbReference type="InterPro" id="IPR012309">
    <property type="entry name" value="DNA_ligase_ATP-dep_C"/>
</dbReference>
<feature type="binding site" evidence="14">
    <location>
        <position position="247"/>
    </location>
    <ligand>
        <name>ATP</name>
        <dbReference type="ChEBI" id="CHEBI:30616"/>
    </ligand>
</feature>
<comment type="cofactor">
    <cofactor evidence="14">
        <name>Mg(2+)</name>
        <dbReference type="ChEBI" id="CHEBI:18420"/>
    </cofactor>
</comment>
<keyword evidence="2 14" id="KW-0436">Ligase</keyword>
<evidence type="ECO:0000256" key="13">
    <source>
        <dbReference type="ARBA" id="ARBA00034003"/>
    </source>
</evidence>
<dbReference type="Pfam" id="PF01068">
    <property type="entry name" value="DNA_ligase_A_M"/>
    <property type="match status" value="1"/>
</dbReference>
<organism evidence="17 18">
    <name type="scientific">Candidatus Daviesbacteria bacterium GW2011_GWA2_38_24</name>
    <dbReference type="NCBI Taxonomy" id="1618422"/>
    <lineage>
        <taxon>Bacteria</taxon>
        <taxon>Candidatus Daviesiibacteriota</taxon>
    </lineage>
</organism>
<dbReference type="Proteomes" id="UP000034235">
    <property type="component" value="Unassembled WGS sequence"/>
</dbReference>
<evidence type="ECO:0000256" key="6">
    <source>
        <dbReference type="ARBA" id="ARBA00022741"/>
    </source>
</evidence>
<accession>A0A0G0JDK0</accession>
<dbReference type="GO" id="GO:0051301">
    <property type="term" value="P:cell division"/>
    <property type="evidence" value="ECO:0007669"/>
    <property type="project" value="UniProtKB-KW"/>
</dbReference>
<feature type="binding site" evidence="14">
    <location>
        <position position="254"/>
    </location>
    <ligand>
        <name>ATP</name>
        <dbReference type="ChEBI" id="CHEBI:30616"/>
    </ligand>
</feature>
<comment type="caution">
    <text evidence="17">The sequence shown here is derived from an EMBL/GenBank/DDBJ whole genome shotgun (WGS) entry which is preliminary data.</text>
</comment>
<evidence type="ECO:0000256" key="3">
    <source>
        <dbReference type="ARBA" id="ARBA00022618"/>
    </source>
</evidence>
<dbReference type="PROSITE" id="PS50160">
    <property type="entry name" value="DNA_LIGASE_A3"/>
    <property type="match status" value="1"/>
</dbReference>
<dbReference type="GO" id="GO:0005524">
    <property type="term" value="F:ATP binding"/>
    <property type="evidence" value="ECO:0007669"/>
    <property type="project" value="UniProtKB-UniRule"/>
</dbReference>
<dbReference type="EMBL" id="LBUP01000016">
    <property type="protein sequence ID" value="KKQ64777.1"/>
    <property type="molecule type" value="Genomic_DNA"/>
</dbReference>
<evidence type="ECO:0000256" key="9">
    <source>
        <dbReference type="ARBA" id="ARBA00022842"/>
    </source>
</evidence>
<dbReference type="InterPro" id="IPR036599">
    <property type="entry name" value="DNA_ligase_N_sf"/>
</dbReference>
<comment type="similarity">
    <text evidence="1 14 15">Belongs to the ATP-dependent DNA ligase family.</text>
</comment>
<keyword evidence="7 14" id="KW-0227">DNA damage</keyword>
<keyword evidence="5 14" id="KW-0479">Metal-binding</keyword>
<comment type="catalytic activity">
    <reaction evidence="13 14">
        <text>ATP + (deoxyribonucleotide)n-3'-hydroxyl + 5'-phospho-(deoxyribonucleotide)m = (deoxyribonucleotide)n+m + AMP + diphosphate.</text>
        <dbReference type="EC" id="6.5.1.1"/>
    </reaction>
</comment>
<sequence length="582" mass="67041">MFFSELSKYFERIEKNSSRLEITRILSELFKSLNTQEIGKVVYLLQGRVGPAYEGIDFGMAERTIIKASMSALNIDRSYFEKEFKKSGDLGQTVESFKKLYTSFEEKDMKVLTVFDFFYRLATASGNGSQDVKISLLSQLIRQLDPLSGRYLVRLPTGIIRLGFSDMTILDAYSWMLKGDKSLRPMIENAYHVRPDLGFIGKILKEKGINGLKEIEPKVFTPIIMMKAERMSSAKEIIKQIGKCLVEPKFDGFRLQVHLRSVPLGSDLKQVKLFSRSLEDVTYMYPDIVEGAKKEVKADELIIEGEAIGYSPKTGEFLPFQETVQRKRKYDIKEKAIEVPLKLFAFELLYLNGKNFIKIPFIERRKALEQSIKKNKNINEQIIIVDDQEEVEKEDRLEEIFDKAINKKLEGVIVKKIDGIYQPGARGWNWIKYKRSYSSKVNDTIDCLVLGYDFGKGKRTDFGMGAFLVGVYDSNKDQFVTVAKIGTGLTDEEWKQLKVKSEKLKVKNKPNNYLVDKMMECDVWVSPRIVVEIRADEITKSPTHTAGLALRFPRLERFRDDKNPQEVTSLQEVEKMYQTQIK</sequence>
<evidence type="ECO:0000256" key="15">
    <source>
        <dbReference type="RuleBase" id="RU004196"/>
    </source>
</evidence>
<dbReference type="InterPro" id="IPR012308">
    <property type="entry name" value="DNA_ligase_ATP-dep_N"/>
</dbReference>
<feature type="binding site" evidence="14">
    <location>
        <position position="346"/>
    </location>
    <ligand>
        <name>ATP</name>
        <dbReference type="ChEBI" id="CHEBI:30616"/>
    </ligand>
</feature>
<evidence type="ECO:0000256" key="11">
    <source>
        <dbReference type="ARBA" id="ARBA00023204"/>
    </source>
</evidence>
<dbReference type="SUPFAM" id="SSF56091">
    <property type="entry name" value="DNA ligase/mRNA capping enzyme, catalytic domain"/>
    <property type="match status" value="1"/>
</dbReference>
<feature type="binding site" evidence="14">
    <location>
        <position position="432"/>
    </location>
    <ligand>
        <name>ATP</name>
        <dbReference type="ChEBI" id="CHEBI:30616"/>
    </ligand>
</feature>
<keyword evidence="11 14" id="KW-0234">DNA repair</keyword>
<dbReference type="Gene3D" id="2.40.50.140">
    <property type="entry name" value="Nucleic acid-binding proteins"/>
    <property type="match status" value="1"/>
</dbReference>
<name>A0A0G0JDK0_9BACT</name>
<evidence type="ECO:0000256" key="14">
    <source>
        <dbReference type="HAMAP-Rule" id="MF_00407"/>
    </source>
</evidence>
<evidence type="ECO:0000313" key="18">
    <source>
        <dbReference type="Proteomes" id="UP000034235"/>
    </source>
</evidence>
<evidence type="ECO:0000256" key="2">
    <source>
        <dbReference type="ARBA" id="ARBA00022598"/>
    </source>
</evidence>
<evidence type="ECO:0000256" key="5">
    <source>
        <dbReference type="ARBA" id="ARBA00022723"/>
    </source>
</evidence>
<dbReference type="PANTHER" id="PTHR45674">
    <property type="entry name" value="DNA LIGASE 1/3 FAMILY MEMBER"/>
    <property type="match status" value="1"/>
</dbReference>
<dbReference type="CDD" id="cd07901">
    <property type="entry name" value="Adenylation_DNA_ligase_Arch_LigB"/>
    <property type="match status" value="1"/>
</dbReference>
<dbReference type="InterPro" id="IPR016059">
    <property type="entry name" value="DNA_ligase_ATP-dep_CS"/>
</dbReference>
<gene>
    <name evidence="14" type="primary">lig</name>
    <name evidence="17" type="ORF">US86_C0016G0006</name>
</gene>
<feature type="binding site" evidence="14">
    <location>
        <position position="426"/>
    </location>
    <ligand>
        <name>ATP</name>
        <dbReference type="ChEBI" id="CHEBI:30616"/>
    </ligand>
</feature>
<feature type="active site" description="N6-AMP-lysine intermediate" evidence="14">
    <location>
        <position position="249"/>
    </location>
</feature>
<dbReference type="PANTHER" id="PTHR45674:SF4">
    <property type="entry name" value="DNA LIGASE 1"/>
    <property type="match status" value="1"/>
</dbReference>
<feature type="domain" description="ATP-dependent DNA ligase family profile" evidence="16">
    <location>
        <begin position="334"/>
        <end position="473"/>
    </location>
</feature>
<keyword evidence="6 14" id="KW-0547">Nucleotide-binding</keyword>
<dbReference type="PATRIC" id="fig|1618422.5.peg.1208"/>
<reference evidence="17 18" key="1">
    <citation type="journal article" date="2015" name="Nature">
        <title>rRNA introns, odd ribosomes, and small enigmatic genomes across a large radiation of phyla.</title>
        <authorList>
            <person name="Brown C.T."/>
            <person name="Hug L.A."/>
            <person name="Thomas B.C."/>
            <person name="Sharon I."/>
            <person name="Castelle C.J."/>
            <person name="Singh A."/>
            <person name="Wilkins M.J."/>
            <person name="Williams K.H."/>
            <person name="Banfield J.F."/>
        </authorList>
    </citation>
    <scope>NUCLEOTIDE SEQUENCE [LARGE SCALE GENOMIC DNA]</scope>
</reference>
<evidence type="ECO:0000256" key="10">
    <source>
        <dbReference type="ARBA" id="ARBA00023172"/>
    </source>
</evidence>
<dbReference type="Pfam" id="PF04675">
    <property type="entry name" value="DNA_ligase_A_N"/>
    <property type="match status" value="1"/>
</dbReference>
<dbReference type="GO" id="GO:0006273">
    <property type="term" value="P:lagging strand elongation"/>
    <property type="evidence" value="ECO:0007669"/>
    <property type="project" value="TreeGrafter"/>
</dbReference>
<evidence type="ECO:0000256" key="8">
    <source>
        <dbReference type="ARBA" id="ARBA00022840"/>
    </source>
</evidence>
<dbReference type="GO" id="GO:0046872">
    <property type="term" value="F:metal ion binding"/>
    <property type="evidence" value="ECO:0007669"/>
    <property type="project" value="UniProtKB-KW"/>
</dbReference>
<dbReference type="InterPro" id="IPR000977">
    <property type="entry name" value="DNA_ligase_ATP-dep"/>
</dbReference>
<evidence type="ECO:0000256" key="1">
    <source>
        <dbReference type="ARBA" id="ARBA00007572"/>
    </source>
</evidence>
<dbReference type="GO" id="GO:0003677">
    <property type="term" value="F:DNA binding"/>
    <property type="evidence" value="ECO:0007669"/>
    <property type="project" value="InterPro"/>
</dbReference>
<dbReference type="InterPro" id="IPR050191">
    <property type="entry name" value="ATP-dep_DNA_ligase"/>
</dbReference>
<dbReference type="HAMAP" id="MF_00407">
    <property type="entry name" value="DNA_ligase"/>
    <property type="match status" value="1"/>
</dbReference>
<dbReference type="Pfam" id="PF04679">
    <property type="entry name" value="DNA_ligase_A_C"/>
    <property type="match status" value="1"/>
</dbReference>
<keyword evidence="8 14" id="KW-0067">ATP-binding</keyword>
<dbReference type="InterPro" id="IPR012340">
    <property type="entry name" value="NA-bd_OB-fold"/>
</dbReference>
<evidence type="ECO:0000256" key="4">
    <source>
        <dbReference type="ARBA" id="ARBA00022705"/>
    </source>
</evidence>
<feature type="binding site" evidence="14">
    <location>
        <position position="276"/>
    </location>
    <ligand>
        <name>ATP</name>
        <dbReference type="ChEBI" id="CHEBI:30616"/>
    </ligand>
</feature>
<dbReference type="InterPro" id="IPR022865">
    <property type="entry name" value="DNA_ligae_ATP-dep_bac/arc"/>
</dbReference>